<reference evidence="1 2" key="1">
    <citation type="submission" date="2019-09" db="EMBL/GenBank/DDBJ databases">
        <authorList>
            <person name="Depoorter E."/>
        </authorList>
    </citation>
    <scope>NUCLEOTIDE SEQUENCE [LARGE SCALE GENOMIC DNA]</scope>
    <source>
        <strain evidence="1">LMG 24066</strain>
    </source>
</reference>
<evidence type="ECO:0000313" key="1">
    <source>
        <dbReference type="EMBL" id="VWB91663.1"/>
    </source>
</evidence>
<evidence type="ECO:0008006" key="3">
    <source>
        <dbReference type="Google" id="ProtNLM"/>
    </source>
</evidence>
<comment type="caution">
    <text evidence="1">The sequence shown here is derived from an EMBL/GenBank/DDBJ whole genome shotgun (WGS) entry which is preliminary data.</text>
</comment>
<dbReference type="Proteomes" id="UP000494172">
    <property type="component" value="Unassembled WGS sequence"/>
</dbReference>
<organism evidence="1 2">
    <name type="scientific">Burkholderia arboris</name>
    <dbReference type="NCBI Taxonomy" id="488730"/>
    <lineage>
        <taxon>Bacteria</taxon>
        <taxon>Pseudomonadati</taxon>
        <taxon>Pseudomonadota</taxon>
        <taxon>Betaproteobacteria</taxon>
        <taxon>Burkholderiales</taxon>
        <taxon>Burkholderiaceae</taxon>
        <taxon>Burkholderia</taxon>
        <taxon>Burkholderia cepacia complex</taxon>
    </lineage>
</organism>
<protein>
    <recommendedName>
        <fullName evidence="3">DUF262 domain-containing protein</fullName>
    </recommendedName>
</protein>
<accession>A0A9Q9US68</accession>
<evidence type="ECO:0000313" key="2">
    <source>
        <dbReference type="Proteomes" id="UP000494172"/>
    </source>
</evidence>
<dbReference type="AlphaFoldDB" id="A0A9Q9US68"/>
<name>A0A9Q9US68_9BURK</name>
<dbReference type="RefSeq" id="WP_174993369.1">
    <property type="nucleotide sequence ID" value="NZ_CABVPX010000018.1"/>
</dbReference>
<sequence length="159" mass="18155">MGRNLEIWRIAMVLAPTSLRSRIHAFPGDRSRNANWTLEQQQEYIDAILRDRWVDTQVWMRTSGDDGFARFGVVDGMRRLRTIWQFGDGKLPLSGSCDPIDGEVVAGMRYDELPEAVRARFLAYEFAVFSFDGDDVVDVFERVNRVAEPLGAIEHGNMT</sequence>
<dbReference type="EMBL" id="CABVPX010000018">
    <property type="protein sequence ID" value="VWB91663.1"/>
    <property type="molecule type" value="Genomic_DNA"/>
</dbReference>
<proteinExistence type="predicted"/>
<gene>
    <name evidence="1" type="ORF">BAR24066_04353</name>
</gene>